<keyword evidence="16" id="KW-1185">Reference proteome</keyword>
<evidence type="ECO:0000256" key="9">
    <source>
        <dbReference type="SAM" id="Coils"/>
    </source>
</evidence>
<keyword evidence="6" id="KW-0418">Kinase</keyword>
<evidence type="ECO:0000256" key="7">
    <source>
        <dbReference type="ARBA" id="ARBA00023012"/>
    </source>
</evidence>
<dbReference type="Pfam" id="PF08448">
    <property type="entry name" value="PAS_4"/>
    <property type="match status" value="1"/>
</dbReference>
<dbReference type="InterPro" id="IPR003661">
    <property type="entry name" value="HisK_dim/P_dom"/>
</dbReference>
<dbReference type="InterPro" id="IPR001789">
    <property type="entry name" value="Sig_transdc_resp-reg_receiver"/>
</dbReference>
<feature type="domain" description="PAC" evidence="14">
    <location>
        <begin position="418"/>
        <end position="471"/>
    </location>
</feature>
<dbReference type="Gene3D" id="1.10.287.130">
    <property type="match status" value="1"/>
</dbReference>
<dbReference type="CDD" id="cd16922">
    <property type="entry name" value="HATPase_EvgS-ArcB-TorS-like"/>
    <property type="match status" value="1"/>
</dbReference>
<dbReference type="InterPro" id="IPR003018">
    <property type="entry name" value="GAF"/>
</dbReference>
<dbReference type="Pfam" id="PF02518">
    <property type="entry name" value="HATPase_c"/>
    <property type="match status" value="1"/>
</dbReference>
<gene>
    <name evidence="15" type="ORF">H6F41_08400</name>
</gene>
<dbReference type="SMART" id="SM00388">
    <property type="entry name" value="HisKA"/>
    <property type="match status" value="1"/>
</dbReference>
<name>A0ABR7ZXG2_9CYAN</name>
<evidence type="ECO:0000313" key="15">
    <source>
        <dbReference type="EMBL" id="MBD2188160.1"/>
    </source>
</evidence>
<evidence type="ECO:0000256" key="6">
    <source>
        <dbReference type="ARBA" id="ARBA00022777"/>
    </source>
</evidence>
<feature type="domain" description="Response regulatory" evidence="12">
    <location>
        <begin position="1126"/>
        <end position="1243"/>
    </location>
</feature>
<dbReference type="InterPro" id="IPR001610">
    <property type="entry name" value="PAC"/>
</dbReference>
<evidence type="ECO:0000259" key="11">
    <source>
        <dbReference type="PROSITE" id="PS50109"/>
    </source>
</evidence>
<evidence type="ECO:0000259" key="14">
    <source>
        <dbReference type="PROSITE" id="PS50113"/>
    </source>
</evidence>
<dbReference type="InterPro" id="IPR003594">
    <property type="entry name" value="HATPase_dom"/>
</dbReference>
<dbReference type="SUPFAM" id="SSF47384">
    <property type="entry name" value="Homodimeric domain of signal transducing histidine kinase"/>
    <property type="match status" value="1"/>
</dbReference>
<dbReference type="InterPro" id="IPR011006">
    <property type="entry name" value="CheY-like_superfamily"/>
</dbReference>
<organism evidence="15 16">
    <name type="scientific">Pseudanabaena mucicola FACHB-723</name>
    <dbReference type="NCBI Taxonomy" id="2692860"/>
    <lineage>
        <taxon>Bacteria</taxon>
        <taxon>Bacillati</taxon>
        <taxon>Cyanobacteriota</taxon>
        <taxon>Cyanophyceae</taxon>
        <taxon>Pseudanabaenales</taxon>
        <taxon>Pseudanabaenaceae</taxon>
        <taxon>Pseudanabaena</taxon>
    </lineage>
</organism>
<feature type="domain" description="Phytochrome chromophore attachment site" evidence="10">
    <location>
        <begin position="30"/>
        <end position="170"/>
    </location>
</feature>
<dbReference type="PROSITE" id="PS50109">
    <property type="entry name" value="HIS_KIN"/>
    <property type="match status" value="1"/>
</dbReference>
<dbReference type="SUPFAM" id="SSF55785">
    <property type="entry name" value="PYP-like sensor domain (PAS domain)"/>
    <property type="match status" value="5"/>
</dbReference>
<dbReference type="Gene3D" id="3.30.565.10">
    <property type="entry name" value="Histidine kinase-like ATPase, C-terminal domain"/>
    <property type="match status" value="1"/>
</dbReference>
<dbReference type="Gene3D" id="3.40.50.2300">
    <property type="match status" value="1"/>
</dbReference>
<dbReference type="SMART" id="SM00448">
    <property type="entry name" value="REC"/>
    <property type="match status" value="1"/>
</dbReference>
<dbReference type="PROSITE" id="PS50113">
    <property type="entry name" value="PAC"/>
    <property type="match status" value="2"/>
</dbReference>
<dbReference type="SUPFAM" id="SSF55781">
    <property type="entry name" value="GAF domain-like"/>
    <property type="match status" value="1"/>
</dbReference>
<comment type="caution">
    <text evidence="15">The sequence shown here is derived from an EMBL/GenBank/DDBJ whole genome shotgun (WGS) entry which is preliminary data.</text>
</comment>
<dbReference type="NCBIfam" id="TIGR00229">
    <property type="entry name" value="sensory_box"/>
    <property type="match status" value="2"/>
</dbReference>
<dbReference type="Pfam" id="PF08447">
    <property type="entry name" value="PAS_3"/>
    <property type="match status" value="2"/>
</dbReference>
<evidence type="ECO:0000256" key="8">
    <source>
        <dbReference type="PROSITE-ProRule" id="PRU00169"/>
    </source>
</evidence>
<dbReference type="Gene3D" id="3.30.450.20">
    <property type="entry name" value="PAS domain"/>
    <property type="match status" value="5"/>
</dbReference>
<accession>A0ABR7ZXG2</accession>
<dbReference type="InterPro" id="IPR005467">
    <property type="entry name" value="His_kinase_dom"/>
</dbReference>
<reference evidence="15 16" key="1">
    <citation type="journal article" date="2020" name="ISME J.">
        <title>Comparative genomics reveals insights into cyanobacterial evolution and habitat adaptation.</title>
        <authorList>
            <person name="Chen M.Y."/>
            <person name="Teng W.K."/>
            <person name="Zhao L."/>
            <person name="Hu C.X."/>
            <person name="Zhou Y.K."/>
            <person name="Han B.P."/>
            <person name="Song L.R."/>
            <person name="Shu W.S."/>
        </authorList>
    </citation>
    <scope>NUCLEOTIDE SEQUENCE [LARGE SCALE GENOMIC DNA]</scope>
    <source>
        <strain evidence="15 16">FACHB-723</strain>
    </source>
</reference>
<dbReference type="Pfam" id="PF01590">
    <property type="entry name" value="GAF"/>
    <property type="match status" value="1"/>
</dbReference>
<dbReference type="InterPro" id="IPR000700">
    <property type="entry name" value="PAS-assoc_C"/>
</dbReference>
<dbReference type="InterPro" id="IPR036890">
    <property type="entry name" value="HATPase_C_sf"/>
</dbReference>
<sequence length="1244" mass="139819">MVSSDSTEICLEGILDRLTEISVQIHNSTNLVDLLNVTVQQTRLLLQCDRVLIYQFLPENDGAVTAESVSGDCKSILGEPISDPCFAKNGANIYQTGKCSVISDTRTSSLESCYANFLAQIQVRANLIIPILIGSQPSAHLFGLIIAHQCDRPRNWQAYEIGILQNIATQIGIALRTESQYTQNLQTNSDITTETISPKLAQSDMFWKESLLPIMSDGSPLGFLVVDNRTDEIIYCNHRFCEIWGLEHLEAQIYNGELKNNDIIPDCIPLIADLPTFVESCKPLQSEANRTVVEDEIAFNDNRVIRRFSSQIRDGHDCYLGRMYIFEDITNRKQIEQQIKVNEERQQFAIEGSGDGIWDWNVQTNEVFFSPQWKSMLGFADDEIINNVSEWDQRIHPNDREQVYAEVHKHLRGEIPRYLSEHRLKCKDGNYKWILDRGQVVSWTSDDEPLRFIGTHVDISDRKNMESALQASEARQSAIIEALPDLLLCVRRDGLCLSIINTSSIEGNKFAKINQHLSEVLPPELLQKQLQAIEKAITTKELQVYKHQLMKSGRVAHEEVRIAAINDQEALVIVRDITSQIEADQRLEQISLNVPGFIYQYRLRPDGSPHFSYASHGIYDVYGFLPEEVYEDANPVLDRLHPDDLDRVIQSIHESAENLHIWLCEYRVKFADGRTIWVAGHATPQREPDGSVLWHGYIQEITQRKQAELDLIESESKLREAYLEQNALFAAMSDMVLVRDHEGKCLKIVPTAFDYLIGKPEHILSQPIDQELPQPAAGIIASTIQTALADYKIVSCDYCLEIDGEDIWFAATISPIAKDRVIQIARNITERKQAEIALEKAKEDAEAATRAKSEFLANMSHEIRTPMNGVLGMAELLSLTPLTEEQQDYVQTIRDSGDILLSVINDILDFSKIEAGKLELESRPFVLVEATRSVYQMLSPQAASQQNTLNFAIANDVPKIIVGDIARINQILINLISNAIKFTKQGAVQLEVNRRQSAQGDMQLIFKVKDTGIGIDCDRIQMLFTPFAQADASISRKYGGTGLGLAICKCLVQLMGGKLWVESKGHIGGEAPLDWNITTDSQSQGASFYFTISLPNQSATKVPSSDVDGAAPLEPQILLADQFPLKILIVEDNEVNQRIASLYLKKLGYLADIAANGLEALRKLSNQNYDLLLMDLQMPEMDGITAARLIRQDHKINPQPQIVAMTANVMPEDIKKCHEAGMNDHIGKPIRSEDLVRVLTHART</sequence>
<dbReference type="CDD" id="cd00082">
    <property type="entry name" value="HisKA"/>
    <property type="match status" value="1"/>
</dbReference>
<feature type="domain" description="Histidine kinase" evidence="11">
    <location>
        <begin position="858"/>
        <end position="1079"/>
    </location>
</feature>
<proteinExistence type="inferred from homology"/>
<feature type="domain" description="PAS" evidence="13">
    <location>
        <begin position="342"/>
        <end position="414"/>
    </location>
</feature>
<dbReference type="PROSITE" id="PS50046">
    <property type="entry name" value="PHYTOCHROME_2"/>
    <property type="match status" value="1"/>
</dbReference>
<dbReference type="CDD" id="cd00130">
    <property type="entry name" value="PAS"/>
    <property type="match status" value="2"/>
</dbReference>
<dbReference type="InterPro" id="IPR000014">
    <property type="entry name" value="PAS"/>
</dbReference>
<feature type="domain" description="PAC" evidence="14">
    <location>
        <begin position="662"/>
        <end position="713"/>
    </location>
</feature>
<dbReference type="InterPro" id="IPR004358">
    <property type="entry name" value="Sig_transdc_His_kin-like_C"/>
</dbReference>
<keyword evidence="7" id="KW-0902">Two-component regulatory system</keyword>
<dbReference type="SMART" id="SM00086">
    <property type="entry name" value="PAC"/>
    <property type="match status" value="3"/>
</dbReference>
<evidence type="ECO:0000259" key="13">
    <source>
        <dbReference type="PROSITE" id="PS50112"/>
    </source>
</evidence>
<dbReference type="RefSeq" id="WP_190403019.1">
    <property type="nucleotide sequence ID" value="NZ_JACJQB010000012.1"/>
</dbReference>
<dbReference type="EC" id="2.7.13.3" evidence="3"/>
<dbReference type="CDD" id="cd17546">
    <property type="entry name" value="REC_hyHK_CKI1_RcsC-like"/>
    <property type="match status" value="1"/>
</dbReference>
<evidence type="ECO:0000259" key="12">
    <source>
        <dbReference type="PROSITE" id="PS50110"/>
    </source>
</evidence>
<comment type="catalytic activity">
    <reaction evidence="1">
        <text>ATP + protein L-histidine = ADP + protein N-phospho-L-histidine.</text>
        <dbReference type="EC" id="2.7.13.3"/>
    </reaction>
</comment>
<feature type="coiled-coil region" evidence="9">
    <location>
        <begin position="824"/>
        <end position="858"/>
    </location>
</feature>
<evidence type="ECO:0000256" key="5">
    <source>
        <dbReference type="ARBA" id="ARBA00022679"/>
    </source>
</evidence>
<protein>
    <recommendedName>
        <fullName evidence="3">histidine kinase</fullName>
        <ecNumber evidence="3">2.7.13.3</ecNumber>
    </recommendedName>
</protein>
<evidence type="ECO:0000256" key="1">
    <source>
        <dbReference type="ARBA" id="ARBA00000085"/>
    </source>
</evidence>
<dbReference type="PANTHER" id="PTHR45339">
    <property type="entry name" value="HYBRID SIGNAL TRANSDUCTION HISTIDINE KINASE J"/>
    <property type="match status" value="1"/>
</dbReference>
<dbReference type="InterPro" id="IPR013655">
    <property type="entry name" value="PAS_fold_3"/>
</dbReference>
<dbReference type="InterPro" id="IPR016132">
    <property type="entry name" value="Phyto_chromo_attachment"/>
</dbReference>
<dbReference type="SMART" id="SM00065">
    <property type="entry name" value="GAF"/>
    <property type="match status" value="1"/>
</dbReference>
<dbReference type="InterPro" id="IPR029016">
    <property type="entry name" value="GAF-like_dom_sf"/>
</dbReference>
<dbReference type="Pfam" id="PF00072">
    <property type="entry name" value="Response_reg"/>
    <property type="match status" value="1"/>
</dbReference>
<dbReference type="InterPro" id="IPR035965">
    <property type="entry name" value="PAS-like_dom_sf"/>
</dbReference>
<dbReference type="InterPro" id="IPR013656">
    <property type="entry name" value="PAS_4"/>
</dbReference>
<dbReference type="Pfam" id="PF13188">
    <property type="entry name" value="PAS_8"/>
    <property type="match status" value="1"/>
</dbReference>
<evidence type="ECO:0000256" key="2">
    <source>
        <dbReference type="ARBA" id="ARBA00006402"/>
    </source>
</evidence>
<dbReference type="PROSITE" id="PS50110">
    <property type="entry name" value="RESPONSE_REGULATORY"/>
    <property type="match status" value="1"/>
</dbReference>
<dbReference type="InterPro" id="IPR036097">
    <property type="entry name" value="HisK_dim/P_sf"/>
</dbReference>
<dbReference type="SMART" id="SM00387">
    <property type="entry name" value="HATPase_c"/>
    <property type="match status" value="1"/>
</dbReference>
<keyword evidence="9" id="KW-0175">Coiled coil</keyword>
<evidence type="ECO:0000256" key="4">
    <source>
        <dbReference type="ARBA" id="ARBA00022553"/>
    </source>
</evidence>
<evidence type="ECO:0000313" key="16">
    <source>
        <dbReference type="Proteomes" id="UP000642094"/>
    </source>
</evidence>
<dbReference type="Gene3D" id="3.30.450.40">
    <property type="match status" value="1"/>
</dbReference>
<dbReference type="PANTHER" id="PTHR45339:SF1">
    <property type="entry name" value="HYBRID SIGNAL TRANSDUCTION HISTIDINE KINASE J"/>
    <property type="match status" value="1"/>
</dbReference>
<feature type="domain" description="PAS" evidence="13">
    <location>
        <begin position="606"/>
        <end position="659"/>
    </location>
</feature>
<keyword evidence="4 8" id="KW-0597">Phosphoprotein</keyword>
<dbReference type="Proteomes" id="UP000642094">
    <property type="component" value="Unassembled WGS sequence"/>
</dbReference>
<evidence type="ECO:0000256" key="3">
    <source>
        <dbReference type="ARBA" id="ARBA00012438"/>
    </source>
</evidence>
<dbReference type="PROSITE" id="PS50112">
    <property type="entry name" value="PAS"/>
    <property type="match status" value="2"/>
</dbReference>
<comment type="similarity">
    <text evidence="2">In the N-terminal section; belongs to the phytochrome family.</text>
</comment>
<dbReference type="SUPFAM" id="SSF55874">
    <property type="entry name" value="ATPase domain of HSP90 chaperone/DNA topoisomerase II/histidine kinase"/>
    <property type="match status" value="1"/>
</dbReference>
<dbReference type="Pfam" id="PF00512">
    <property type="entry name" value="HisKA"/>
    <property type="match status" value="1"/>
</dbReference>
<dbReference type="SMART" id="SM00091">
    <property type="entry name" value="PAS"/>
    <property type="match status" value="5"/>
</dbReference>
<dbReference type="SUPFAM" id="SSF52172">
    <property type="entry name" value="CheY-like"/>
    <property type="match status" value="1"/>
</dbReference>
<dbReference type="EMBL" id="JACJQB010000012">
    <property type="protein sequence ID" value="MBD2188160.1"/>
    <property type="molecule type" value="Genomic_DNA"/>
</dbReference>
<dbReference type="PRINTS" id="PR00344">
    <property type="entry name" value="BCTRLSENSOR"/>
</dbReference>
<feature type="modified residue" description="4-aspartylphosphate" evidence="8">
    <location>
        <position position="1175"/>
    </location>
</feature>
<keyword evidence="5" id="KW-0808">Transferase</keyword>
<evidence type="ECO:0000259" key="10">
    <source>
        <dbReference type="PROSITE" id="PS50046"/>
    </source>
</evidence>